<evidence type="ECO:0000259" key="3">
    <source>
        <dbReference type="Pfam" id="PF19305"/>
    </source>
</evidence>
<comment type="similarity">
    <text evidence="1">Belongs to the PrpD family.</text>
</comment>
<dbReference type="EMBL" id="CAJNDS010002072">
    <property type="protein sequence ID" value="CAE7305658.1"/>
    <property type="molecule type" value="Genomic_DNA"/>
</dbReference>
<dbReference type="InterPro" id="IPR042183">
    <property type="entry name" value="MmgE/PrpD_sf_1"/>
</dbReference>
<evidence type="ECO:0000256" key="1">
    <source>
        <dbReference type="ARBA" id="ARBA00006174"/>
    </source>
</evidence>
<dbReference type="Proteomes" id="UP000604046">
    <property type="component" value="Unassembled WGS sequence"/>
</dbReference>
<dbReference type="SUPFAM" id="SSF103378">
    <property type="entry name" value="2-methylcitrate dehydratase PrpD"/>
    <property type="match status" value="1"/>
</dbReference>
<sequence>MHALQSHSRRGGLCSLLRHSSQQLRCPTVLLQPFVTQPVPDNRGIRKVAMEAAKGGVTSELVNFVVSTEYADLPAETIEIAKRCIVDGTAVMMAGSVEPASTILRELAVDNGGAEHARTLGKGSMKVPVHIAAQINGMSGHALDWDDTALSEEKDRSVLIHPTMQPLCACYALGEHLGSSAQDFLTAFILGFEVQVKIAESISAEHFTGGRGFHSSGTIGIFGAAMASAKLMGLDAKQTANAMAIASTMSAGVGANHGTMSKPLNMSRAAENGVTAARFAARGMTGPANALEAGRGFFEAFGGSYDPEKIIGRMGNPYAIVYPGTSIKPYPSGVVGHPGMDTMKKLVEKHNIQPDQVEKIKVLTGSNVIKPGPLRILHANSELEAKFCVAFQMASIVLRRKAGLSEFTDAFVQSPECQEMQTKVEVAIDPEIDALGKGRIVSKIYLTTKDGQTYFEESDLHYRGGPKNPLTWDEVSEKFLDASQYVLPSDKSRAFLDLARDFETLGSLSELMDKVTA</sequence>
<dbReference type="Gene3D" id="3.30.1330.120">
    <property type="entry name" value="2-methylcitrate dehydratase PrpD"/>
    <property type="match status" value="1"/>
</dbReference>
<feature type="domain" description="MmgE/PrpD C-terminal" evidence="3">
    <location>
        <begin position="330"/>
        <end position="503"/>
    </location>
</feature>
<evidence type="ECO:0000313" key="5">
    <source>
        <dbReference type="Proteomes" id="UP000604046"/>
    </source>
</evidence>
<dbReference type="PANTHER" id="PTHR16943">
    <property type="entry name" value="2-METHYLCITRATE DEHYDRATASE-RELATED"/>
    <property type="match status" value="1"/>
</dbReference>
<comment type="caution">
    <text evidence="4">The sequence shown here is derived from an EMBL/GenBank/DDBJ whole genome shotgun (WGS) entry which is preliminary data.</text>
</comment>
<dbReference type="InterPro" id="IPR042188">
    <property type="entry name" value="MmgE/PrpD_sf_2"/>
</dbReference>
<dbReference type="Gene3D" id="1.10.4100.10">
    <property type="entry name" value="2-methylcitrate dehydratase PrpD"/>
    <property type="match status" value="1"/>
</dbReference>
<accession>A0A812NMY9</accession>
<dbReference type="GO" id="GO:0016829">
    <property type="term" value="F:lyase activity"/>
    <property type="evidence" value="ECO:0007669"/>
    <property type="project" value="InterPro"/>
</dbReference>
<gene>
    <name evidence="4" type="primary">yxeQ</name>
    <name evidence="4" type="ORF">SNAT2548_LOCUS16066</name>
</gene>
<protein>
    <submittedName>
        <fullName evidence="4">YxeQ protein</fullName>
    </submittedName>
</protein>
<feature type="domain" description="MmgE/PrpD N-terminal" evidence="2">
    <location>
        <begin position="60"/>
        <end position="308"/>
    </location>
</feature>
<evidence type="ECO:0000313" key="4">
    <source>
        <dbReference type="EMBL" id="CAE7305658.1"/>
    </source>
</evidence>
<organism evidence="4 5">
    <name type="scientific">Symbiodinium natans</name>
    <dbReference type="NCBI Taxonomy" id="878477"/>
    <lineage>
        <taxon>Eukaryota</taxon>
        <taxon>Sar</taxon>
        <taxon>Alveolata</taxon>
        <taxon>Dinophyceae</taxon>
        <taxon>Suessiales</taxon>
        <taxon>Symbiodiniaceae</taxon>
        <taxon>Symbiodinium</taxon>
    </lineage>
</organism>
<name>A0A812NMY9_9DINO</name>
<dbReference type="Pfam" id="PF19305">
    <property type="entry name" value="MmgE_PrpD_C"/>
    <property type="match status" value="1"/>
</dbReference>
<dbReference type="InterPro" id="IPR005656">
    <property type="entry name" value="MmgE_PrpD"/>
</dbReference>
<dbReference type="InterPro" id="IPR045336">
    <property type="entry name" value="MmgE_PrpD_N"/>
</dbReference>
<dbReference type="Pfam" id="PF03972">
    <property type="entry name" value="MmgE_PrpD_N"/>
    <property type="match status" value="1"/>
</dbReference>
<dbReference type="InterPro" id="IPR036148">
    <property type="entry name" value="MmgE/PrpD_sf"/>
</dbReference>
<keyword evidence="5" id="KW-1185">Reference proteome</keyword>
<evidence type="ECO:0000259" key="2">
    <source>
        <dbReference type="Pfam" id="PF03972"/>
    </source>
</evidence>
<dbReference type="InterPro" id="IPR045337">
    <property type="entry name" value="MmgE_PrpD_C"/>
</dbReference>
<proteinExistence type="inferred from homology"/>
<dbReference type="OrthoDB" id="10267976at2759"/>
<dbReference type="AlphaFoldDB" id="A0A812NMY9"/>
<dbReference type="PANTHER" id="PTHR16943:SF8">
    <property type="entry name" value="2-METHYLCITRATE DEHYDRATASE"/>
    <property type="match status" value="1"/>
</dbReference>
<reference evidence="4" key="1">
    <citation type="submission" date="2021-02" db="EMBL/GenBank/DDBJ databases">
        <authorList>
            <person name="Dougan E. K."/>
            <person name="Rhodes N."/>
            <person name="Thang M."/>
            <person name="Chan C."/>
        </authorList>
    </citation>
    <scope>NUCLEOTIDE SEQUENCE</scope>
</reference>